<feature type="compositionally biased region" description="Acidic residues" evidence="1">
    <location>
        <begin position="84"/>
        <end position="95"/>
    </location>
</feature>
<feature type="compositionally biased region" description="Polar residues" evidence="1">
    <location>
        <begin position="1"/>
        <end position="12"/>
    </location>
</feature>
<dbReference type="Proteomes" id="UP000011777">
    <property type="component" value="Unassembled WGS sequence"/>
</dbReference>
<feature type="compositionally biased region" description="Acidic residues" evidence="1">
    <location>
        <begin position="339"/>
        <end position="349"/>
    </location>
</feature>
<evidence type="ECO:0000313" key="2">
    <source>
        <dbReference type="EMBL" id="EMG48701.1"/>
    </source>
</evidence>
<dbReference type="eggNOG" id="ENOG502S97X">
    <property type="taxonomic scope" value="Eukaryota"/>
</dbReference>
<dbReference type="OrthoDB" id="5595797at2759"/>
<gene>
    <name evidence="2" type="ORF">G210_0692</name>
</gene>
<feature type="compositionally biased region" description="Basic and acidic residues" evidence="1">
    <location>
        <begin position="322"/>
        <end position="338"/>
    </location>
</feature>
<feature type="compositionally biased region" description="Basic and acidic residues" evidence="1">
    <location>
        <begin position="157"/>
        <end position="176"/>
    </location>
</feature>
<evidence type="ECO:0000256" key="1">
    <source>
        <dbReference type="SAM" id="MobiDB-lite"/>
    </source>
</evidence>
<feature type="compositionally biased region" description="Basic and acidic residues" evidence="1">
    <location>
        <begin position="198"/>
        <end position="223"/>
    </location>
</feature>
<keyword evidence="3" id="KW-1185">Reference proteome</keyword>
<feature type="compositionally biased region" description="Basic and acidic residues" evidence="1">
    <location>
        <begin position="257"/>
        <end position="292"/>
    </location>
</feature>
<protein>
    <submittedName>
        <fullName evidence="2">Uncharacterized protein</fullName>
    </submittedName>
</protein>
<accession>M3IQF5</accession>
<dbReference type="AlphaFoldDB" id="M3IQF5"/>
<name>M3IQF5_CANMX</name>
<sequence>MNEPTGNNNDQSMTEDLDLEGAIGDVFNQLNFDTTTNDQQQQQQDNKDNLLSEPSKTEDLNLEDTIGDAFNDVFGSQEKVEEKNEADDHDLEDAIGDAFGDVFGNVTSQEQEKPEEPVEKGEEESKEIVQSEEKQDEGDDDLNDLIGEAFGSLTNTSEEKVTESQPDVTKEDEPIKPESTSPKNETEITPADETTETIPKDKEETEPTKETTSDDTETTKPIEEDQPSEELNLDDAIGDAFKNLLEKPDDNQDTPESQEKPKEEDETSKNVDTTDDKSSEKLLDIEETKPDDEKPDEATTDLDSAIGDAFKDLMANQPTNEPAKETPDNDKPTTKDTDTVESMDLDEAIGDAFKSIIGTEEPSTNVNEKPKEEEEDEDLDAAIGDVFKDLMATEKSKPVTQDKDTDDMDLDAAIGDAFKSVLPQSKNKSLSLAKTDVDNALENAIGEAFKSLASTSNKFESREQMNDEDLNAMIMQSFQQVMQTPNKSSQPGSDDMESAITQAFKSAMSSKPTPQLSSRELAIRNLAVEISHQVQDHLKDDKFIPPLPFIPGLPQLDDSVLAHFQKEAYTDDKSKASSRDQNIQSAISNAVKSMDPGGVADLEQLQMNDILQNAFRMALENPQELISDMEIEASIQVPQIIRPPPPQRPKFASPKPGYRNYTKSTPVVGPSKPTVAKKPVDKVVETETLKKPSLLSNPAVASQLTTIISTLTSRINSGELSDANILQVIRQMTEELASGGSLTPFLKKSTIVEDVAATYRDSKRQKMLKALQMSKIFIEKKLPGVEKDENEKIVTLVSTIIQAFDPIGFAKSVIDDIKDDESDSILIYLNEILTCILKKSPTTKLGLGLQKEIEKVQEQLPKTEITKTAVADINKISEDEELVKPSTDVFNLLAGSALLDISKPMVLATAVALSATGWVYKESTGSNSDTVINAVCRILEKLVSKTPDDESSLTKKRISDLILAGDLRRTKIDTEQFKIAVDAAEDNENNSWNSNVTTIKVPQYRRPVAQ</sequence>
<feature type="region of interest" description="Disordered" evidence="1">
    <location>
        <begin position="1"/>
        <end position="379"/>
    </location>
</feature>
<dbReference type="HOGENOM" id="CLU_273098_0_0_1"/>
<dbReference type="EMBL" id="AOGT01001006">
    <property type="protein sequence ID" value="EMG48701.1"/>
    <property type="molecule type" value="Genomic_DNA"/>
</dbReference>
<feature type="compositionally biased region" description="Acidic residues" evidence="1">
    <location>
        <begin position="134"/>
        <end position="143"/>
    </location>
</feature>
<feature type="compositionally biased region" description="Basic and acidic residues" evidence="1">
    <location>
        <begin position="45"/>
        <end position="59"/>
    </location>
</feature>
<feature type="compositionally biased region" description="Low complexity" evidence="1">
    <location>
        <begin position="28"/>
        <end position="44"/>
    </location>
</feature>
<feature type="region of interest" description="Disordered" evidence="1">
    <location>
        <begin position="640"/>
        <end position="675"/>
    </location>
</feature>
<dbReference type="STRING" id="1245528.M3IQF5"/>
<organism evidence="2 3">
    <name type="scientific">Candida maltosa (strain Xu316)</name>
    <name type="common">Yeast</name>
    <dbReference type="NCBI Taxonomy" id="1245528"/>
    <lineage>
        <taxon>Eukaryota</taxon>
        <taxon>Fungi</taxon>
        <taxon>Dikarya</taxon>
        <taxon>Ascomycota</taxon>
        <taxon>Saccharomycotina</taxon>
        <taxon>Pichiomycetes</taxon>
        <taxon>Debaryomycetaceae</taxon>
        <taxon>Candida/Lodderomyces clade</taxon>
        <taxon>Candida</taxon>
    </lineage>
</organism>
<feature type="compositionally biased region" description="Basic and acidic residues" evidence="1">
    <location>
        <begin position="110"/>
        <end position="120"/>
    </location>
</feature>
<feature type="compositionally biased region" description="Acidic residues" evidence="1">
    <location>
        <begin position="224"/>
        <end position="237"/>
    </location>
</feature>
<evidence type="ECO:0000313" key="3">
    <source>
        <dbReference type="Proteomes" id="UP000011777"/>
    </source>
</evidence>
<comment type="caution">
    <text evidence="2">The sequence shown here is derived from an EMBL/GenBank/DDBJ whole genome shotgun (WGS) entry which is preliminary data.</text>
</comment>
<proteinExistence type="predicted"/>
<reference evidence="2 3" key="1">
    <citation type="submission" date="2013-02" db="EMBL/GenBank/DDBJ databases">
        <title>Genome sequence of Candida maltosa Xu316, a potential industrial strain for xylitol and ethanol production.</title>
        <authorList>
            <person name="Yu J."/>
            <person name="Wang Q."/>
            <person name="Geng X."/>
            <person name="Bao W."/>
            <person name="He P."/>
            <person name="Cai J."/>
        </authorList>
    </citation>
    <scope>NUCLEOTIDE SEQUENCE [LARGE SCALE GENOMIC DNA]</scope>
    <source>
        <strain evidence="3">Xu316</strain>
    </source>
</reference>